<proteinExistence type="predicted"/>
<dbReference type="InterPro" id="IPR054058">
    <property type="entry name" value="HTH_67"/>
</dbReference>
<evidence type="ECO:0008006" key="3">
    <source>
        <dbReference type="Google" id="ProtNLM"/>
    </source>
</evidence>
<name>A0ABW1GD63_9ACTN</name>
<keyword evidence="2" id="KW-1185">Reference proteome</keyword>
<organism evidence="1 2">
    <name type="scientific">Streptacidiphilus monticola</name>
    <dbReference type="NCBI Taxonomy" id="2161674"/>
    <lineage>
        <taxon>Bacteria</taxon>
        <taxon>Bacillati</taxon>
        <taxon>Actinomycetota</taxon>
        <taxon>Actinomycetes</taxon>
        <taxon>Kitasatosporales</taxon>
        <taxon>Streptomycetaceae</taxon>
        <taxon>Streptacidiphilus</taxon>
    </lineage>
</organism>
<dbReference type="EMBL" id="JBHSQJ010000252">
    <property type="protein sequence ID" value="MFC5911801.1"/>
    <property type="molecule type" value="Genomic_DNA"/>
</dbReference>
<protein>
    <recommendedName>
        <fullName evidence="3">SalK</fullName>
    </recommendedName>
</protein>
<evidence type="ECO:0000313" key="2">
    <source>
        <dbReference type="Proteomes" id="UP001596174"/>
    </source>
</evidence>
<dbReference type="RefSeq" id="WP_380591381.1">
    <property type="nucleotide sequence ID" value="NZ_JBHSQJ010000252.1"/>
</dbReference>
<comment type="caution">
    <text evidence="1">The sequence shown here is derived from an EMBL/GenBank/DDBJ whole genome shotgun (WGS) entry which is preliminary data.</text>
</comment>
<dbReference type="Pfam" id="PF21863">
    <property type="entry name" value="HTH_67"/>
    <property type="match status" value="1"/>
</dbReference>
<accession>A0ABW1GD63</accession>
<sequence length="285" mass="29981">MTAQPLLARRLWEAVEPLHAVVYFAPEPAEAAREVGLKGYWMGYFAGRLSAVGPVGAGVGSALCFAFAPGKVARALPDAWSFATAEAVLESRLAAVEKMLGRLLKPLRPSELDQLTGLLEALVDTCDFDGRALAAAWADVPRPDSLLVRLWLAATVLREHRGDGHVMALAREGLGGLAAGITHVAAGAVTRESIQGSRGWTDEEWELGSAKLRRKGLLDAEGGLTPAGQELRTRVEADTDRLASHAVIRAEAATTAIALAAPVSRALLTSGALPPVNPIGLPRPS</sequence>
<evidence type="ECO:0000313" key="1">
    <source>
        <dbReference type="EMBL" id="MFC5911801.1"/>
    </source>
</evidence>
<dbReference type="NCBIfam" id="NF047719">
    <property type="entry name" value="SCO6745_fam_HTH"/>
    <property type="match status" value="1"/>
</dbReference>
<dbReference type="Proteomes" id="UP001596174">
    <property type="component" value="Unassembled WGS sequence"/>
</dbReference>
<reference evidence="2" key="1">
    <citation type="journal article" date="2019" name="Int. J. Syst. Evol. Microbiol.">
        <title>The Global Catalogue of Microorganisms (GCM) 10K type strain sequencing project: providing services to taxonomists for standard genome sequencing and annotation.</title>
        <authorList>
            <consortium name="The Broad Institute Genomics Platform"/>
            <consortium name="The Broad Institute Genome Sequencing Center for Infectious Disease"/>
            <person name="Wu L."/>
            <person name="Ma J."/>
        </authorList>
    </citation>
    <scope>NUCLEOTIDE SEQUENCE [LARGE SCALE GENOMIC DNA]</scope>
    <source>
        <strain evidence="2">JCM 4816</strain>
    </source>
</reference>
<gene>
    <name evidence="1" type="ORF">ACFP3V_31925</name>
</gene>